<accession>A0A1F7GBX5</accession>
<keyword evidence="5" id="KW-0255">Endonuclease</keyword>
<sequence length="119" mass="13716">MLNIFSSSRFKINRQTIKNLAGVLFSKYNIPSNAEINLIFIGKKKMKTISKDYKKVNVALPVLTFSYLDRMYPDENNKTFAEIFICYPQAVLLAAEREKRVDNIISQLITHGVENIIKN</sequence>
<dbReference type="GO" id="GO:0004222">
    <property type="term" value="F:metalloendopeptidase activity"/>
    <property type="evidence" value="ECO:0007669"/>
    <property type="project" value="InterPro"/>
</dbReference>
<dbReference type="Gene3D" id="3.40.390.30">
    <property type="entry name" value="Metalloproteases ('zincins'), catalytic domain"/>
    <property type="match status" value="1"/>
</dbReference>
<keyword evidence="6" id="KW-0378">Hydrolase</keyword>
<dbReference type="SUPFAM" id="SSF55486">
    <property type="entry name" value="Metalloproteases ('zincins'), catalytic domain"/>
    <property type="match status" value="1"/>
</dbReference>
<evidence type="ECO:0000313" key="9">
    <source>
        <dbReference type="Proteomes" id="UP000177208"/>
    </source>
</evidence>
<gene>
    <name evidence="8" type="ORF">A2774_02830</name>
</gene>
<dbReference type="InterPro" id="IPR023091">
    <property type="entry name" value="MetalPrtase_cat_dom_sf_prd"/>
</dbReference>
<dbReference type="Pfam" id="PF02130">
    <property type="entry name" value="YbeY"/>
    <property type="match status" value="1"/>
</dbReference>
<name>A0A1F7GBX5_9BACT</name>
<comment type="cofactor">
    <cofactor evidence="1">
        <name>Zn(2+)</name>
        <dbReference type="ChEBI" id="CHEBI:29105"/>
    </cofactor>
</comment>
<keyword evidence="3" id="KW-0540">Nuclease</keyword>
<evidence type="ECO:0000256" key="6">
    <source>
        <dbReference type="ARBA" id="ARBA00022801"/>
    </source>
</evidence>
<dbReference type="GO" id="GO:0004519">
    <property type="term" value="F:endonuclease activity"/>
    <property type="evidence" value="ECO:0007669"/>
    <property type="project" value="UniProtKB-KW"/>
</dbReference>
<dbReference type="AlphaFoldDB" id="A0A1F7GBX5"/>
<organism evidence="8 9">
    <name type="scientific">Candidatus Roizmanbacteria bacterium RIFCSPHIGHO2_01_FULL_39_12c</name>
    <dbReference type="NCBI Taxonomy" id="1802031"/>
    <lineage>
        <taxon>Bacteria</taxon>
        <taxon>Candidatus Roizmaniibacteriota</taxon>
    </lineage>
</organism>
<dbReference type="GO" id="GO:0046872">
    <property type="term" value="F:metal ion binding"/>
    <property type="evidence" value="ECO:0007669"/>
    <property type="project" value="UniProtKB-KW"/>
</dbReference>
<comment type="similarity">
    <text evidence="2">Belongs to the endoribonuclease YbeY family.</text>
</comment>
<evidence type="ECO:0000256" key="1">
    <source>
        <dbReference type="ARBA" id="ARBA00001947"/>
    </source>
</evidence>
<proteinExistence type="inferred from homology"/>
<keyword evidence="4" id="KW-0479">Metal-binding</keyword>
<evidence type="ECO:0000256" key="5">
    <source>
        <dbReference type="ARBA" id="ARBA00022759"/>
    </source>
</evidence>
<dbReference type="GO" id="GO:0006364">
    <property type="term" value="P:rRNA processing"/>
    <property type="evidence" value="ECO:0007669"/>
    <property type="project" value="InterPro"/>
</dbReference>
<dbReference type="EMBL" id="MFZG01000023">
    <property type="protein sequence ID" value="OGK16366.1"/>
    <property type="molecule type" value="Genomic_DNA"/>
</dbReference>
<evidence type="ECO:0000313" key="8">
    <source>
        <dbReference type="EMBL" id="OGK16366.1"/>
    </source>
</evidence>
<evidence type="ECO:0000256" key="2">
    <source>
        <dbReference type="ARBA" id="ARBA00010875"/>
    </source>
</evidence>
<keyword evidence="7" id="KW-0862">Zinc</keyword>
<reference evidence="8 9" key="1">
    <citation type="journal article" date="2016" name="Nat. Commun.">
        <title>Thousands of microbial genomes shed light on interconnected biogeochemical processes in an aquifer system.</title>
        <authorList>
            <person name="Anantharaman K."/>
            <person name="Brown C.T."/>
            <person name="Hug L.A."/>
            <person name="Sharon I."/>
            <person name="Castelle C.J."/>
            <person name="Probst A.J."/>
            <person name="Thomas B.C."/>
            <person name="Singh A."/>
            <person name="Wilkins M.J."/>
            <person name="Karaoz U."/>
            <person name="Brodie E.L."/>
            <person name="Williams K.H."/>
            <person name="Hubbard S.S."/>
            <person name="Banfield J.F."/>
        </authorList>
    </citation>
    <scope>NUCLEOTIDE SEQUENCE [LARGE SCALE GENOMIC DNA]</scope>
</reference>
<protein>
    <recommendedName>
        <fullName evidence="10">rRNA maturation RNase YbeY</fullName>
    </recommendedName>
</protein>
<dbReference type="InterPro" id="IPR002036">
    <property type="entry name" value="YbeY"/>
</dbReference>
<dbReference type="Proteomes" id="UP000177208">
    <property type="component" value="Unassembled WGS sequence"/>
</dbReference>
<comment type="caution">
    <text evidence="8">The sequence shown here is derived from an EMBL/GenBank/DDBJ whole genome shotgun (WGS) entry which is preliminary data.</text>
</comment>
<evidence type="ECO:0008006" key="10">
    <source>
        <dbReference type="Google" id="ProtNLM"/>
    </source>
</evidence>
<evidence type="ECO:0000256" key="3">
    <source>
        <dbReference type="ARBA" id="ARBA00022722"/>
    </source>
</evidence>
<evidence type="ECO:0000256" key="4">
    <source>
        <dbReference type="ARBA" id="ARBA00022723"/>
    </source>
</evidence>
<evidence type="ECO:0000256" key="7">
    <source>
        <dbReference type="ARBA" id="ARBA00022833"/>
    </source>
</evidence>
<dbReference type="NCBIfam" id="TIGR00043">
    <property type="entry name" value="rRNA maturation RNase YbeY"/>
    <property type="match status" value="1"/>
</dbReference>